<dbReference type="PROSITE" id="PS51034">
    <property type="entry name" value="ZP_2"/>
    <property type="match status" value="1"/>
</dbReference>
<dbReference type="InterPro" id="IPR001507">
    <property type="entry name" value="ZP_dom"/>
</dbReference>
<proteinExistence type="predicted"/>
<keyword evidence="4" id="KW-1185">Reference proteome</keyword>
<dbReference type="InterPro" id="IPR051962">
    <property type="entry name" value="Cuticlin"/>
</dbReference>
<dbReference type="InterPro" id="IPR057475">
    <property type="entry name" value="CUT_C"/>
</dbReference>
<dbReference type="PANTHER" id="PTHR22907">
    <property type="entry name" value="GH04558P"/>
    <property type="match status" value="1"/>
</dbReference>
<evidence type="ECO:0000259" key="2">
    <source>
        <dbReference type="PROSITE" id="PS51034"/>
    </source>
</evidence>
<protein>
    <recommendedName>
        <fullName evidence="2">ZP domain-containing protein</fullName>
    </recommendedName>
</protein>
<feature type="domain" description="ZP" evidence="2">
    <location>
        <begin position="1"/>
        <end position="74"/>
    </location>
</feature>
<dbReference type="AlphaFoldDB" id="W2TW17"/>
<evidence type="ECO:0000313" key="4">
    <source>
        <dbReference type="Proteomes" id="UP000053676"/>
    </source>
</evidence>
<dbReference type="STRING" id="51031.W2TW17"/>
<dbReference type="EMBL" id="KI657613">
    <property type="protein sequence ID" value="ETN86043.1"/>
    <property type="molecule type" value="Genomic_DNA"/>
</dbReference>
<name>W2TW17_NECAM</name>
<evidence type="ECO:0000256" key="1">
    <source>
        <dbReference type="ARBA" id="ARBA00022729"/>
    </source>
</evidence>
<dbReference type="KEGG" id="nai:NECAME_06118"/>
<accession>W2TW17</accession>
<dbReference type="OrthoDB" id="6139674at2759"/>
<dbReference type="Pfam" id="PF25301">
    <property type="entry name" value="CUT_C"/>
    <property type="match status" value="1"/>
</dbReference>
<keyword evidence="1" id="KW-0732">Signal</keyword>
<dbReference type="PANTHER" id="PTHR22907:SF54">
    <property type="entry name" value="GH04558P"/>
    <property type="match status" value="1"/>
</dbReference>
<sequence length="121" mass="13311">MSLFFNEEDDVELVRRCSLDRYILNTPSYSADGLTAEVDALMMKFPDKSSVDFQCAIKVCSKIDLNCTAVTPPDCSLKEVPQRRRRDVTTAGESMTLHANSLTVLDADVAEGMSGTSLNIL</sequence>
<dbReference type="Proteomes" id="UP000053676">
    <property type="component" value="Unassembled WGS sequence"/>
</dbReference>
<evidence type="ECO:0000313" key="3">
    <source>
        <dbReference type="EMBL" id="ETN86043.1"/>
    </source>
</evidence>
<reference evidence="4" key="1">
    <citation type="journal article" date="2014" name="Nat. Genet.">
        <title>Genome of the human hookworm Necator americanus.</title>
        <authorList>
            <person name="Tang Y.T."/>
            <person name="Gao X."/>
            <person name="Rosa B.A."/>
            <person name="Abubucker S."/>
            <person name="Hallsworth-Pepin K."/>
            <person name="Martin J."/>
            <person name="Tyagi R."/>
            <person name="Heizer E."/>
            <person name="Zhang X."/>
            <person name="Bhonagiri-Palsikar V."/>
            <person name="Minx P."/>
            <person name="Warren W.C."/>
            <person name="Wang Q."/>
            <person name="Zhan B."/>
            <person name="Hotez P.J."/>
            <person name="Sternberg P.W."/>
            <person name="Dougall A."/>
            <person name="Gaze S.T."/>
            <person name="Mulvenna J."/>
            <person name="Sotillo J."/>
            <person name="Ranganathan S."/>
            <person name="Rabelo E.M."/>
            <person name="Wilson R.K."/>
            <person name="Felgner P.L."/>
            <person name="Bethony J."/>
            <person name="Hawdon J.M."/>
            <person name="Gasser R.B."/>
            <person name="Loukas A."/>
            <person name="Mitreva M."/>
        </authorList>
    </citation>
    <scope>NUCLEOTIDE SEQUENCE [LARGE SCALE GENOMIC DNA]</scope>
</reference>
<gene>
    <name evidence="3" type="ORF">NECAME_06118</name>
</gene>
<organism evidence="3 4">
    <name type="scientific">Necator americanus</name>
    <name type="common">Human hookworm</name>
    <dbReference type="NCBI Taxonomy" id="51031"/>
    <lineage>
        <taxon>Eukaryota</taxon>
        <taxon>Metazoa</taxon>
        <taxon>Ecdysozoa</taxon>
        <taxon>Nematoda</taxon>
        <taxon>Chromadorea</taxon>
        <taxon>Rhabditida</taxon>
        <taxon>Rhabditina</taxon>
        <taxon>Rhabditomorpha</taxon>
        <taxon>Strongyloidea</taxon>
        <taxon>Ancylostomatidae</taxon>
        <taxon>Bunostominae</taxon>
        <taxon>Necator</taxon>
    </lineage>
</organism>